<dbReference type="Proteomes" id="UP001470230">
    <property type="component" value="Unassembled WGS sequence"/>
</dbReference>
<feature type="binding site" evidence="3">
    <location>
        <position position="159"/>
    </location>
    <ligand>
        <name>Zn(2+)</name>
        <dbReference type="ChEBI" id="CHEBI:29105"/>
    </ligand>
</feature>
<dbReference type="InterPro" id="IPR050134">
    <property type="entry name" value="NAD-dep_sirtuin_deacylases"/>
</dbReference>
<keyword evidence="3" id="KW-0479">Metal-binding</keyword>
<dbReference type="Gene3D" id="3.40.50.1220">
    <property type="entry name" value="TPP-binding domain"/>
    <property type="match status" value="1"/>
</dbReference>
<evidence type="ECO:0000256" key="2">
    <source>
        <dbReference type="ARBA" id="ARBA00023027"/>
    </source>
</evidence>
<dbReference type="InterPro" id="IPR026591">
    <property type="entry name" value="Sirtuin_cat_small_dom_sf"/>
</dbReference>
<gene>
    <name evidence="5" type="ORF">M9Y10_023572</name>
</gene>
<accession>A0ABR2KYN8</accession>
<evidence type="ECO:0000256" key="1">
    <source>
        <dbReference type="ARBA" id="ARBA00022679"/>
    </source>
</evidence>
<evidence type="ECO:0000313" key="5">
    <source>
        <dbReference type="EMBL" id="KAK8895130.1"/>
    </source>
</evidence>
<comment type="caution">
    <text evidence="5">The sequence shown here is derived from an EMBL/GenBank/DDBJ whole genome shotgun (WGS) entry which is preliminary data.</text>
</comment>
<keyword evidence="1" id="KW-0808">Transferase</keyword>
<name>A0ABR2KYN8_9EUKA</name>
<dbReference type="InterPro" id="IPR026590">
    <property type="entry name" value="Ssirtuin_cat_dom"/>
</dbReference>
<keyword evidence="2" id="KW-0520">NAD</keyword>
<evidence type="ECO:0000313" key="6">
    <source>
        <dbReference type="Proteomes" id="UP001470230"/>
    </source>
</evidence>
<feature type="binding site" evidence="3">
    <location>
        <position position="156"/>
    </location>
    <ligand>
        <name>Zn(2+)</name>
        <dbReference type="ChEBI" id="CHEBI:29105"/>
    </ligand>
</feature>
<dbReference type="InterPro" id="IPR003000">
    <property type="entry name" value="Sirtuin"/>
</dbReference>
<organism evidence="5 6">
    <name type="scientific">Tritrichomonas musculus</name>
    <dbReference type="NCBI Taxonomy" id="1915356"/>
    <lineage>
        <taxon>Eukaryota</taxon>
        <taxon>Metamonada</taxon>
        <taxon>Parabasalia</taxon>
        <taxon>Tritrichomonadida</taxon>
        <taxon>Tritrichomonadidae</taxon>
        <taxon>Tritrichomonas</taxon>
    </lineage>
</organism>
<feature type="binding site" evidence="3">
    <location>
        <position position="180"/>
    </location>
    <ligand>
        <name>Zn(2+)</name>
        <dbReference type="ChEBI" id="CHEBI:29105"/>
    </ligand>
</feature>
<feature type="domain" description="Deacetylase sirtuin-type" evidence="4">
    <location>
        <begin position="18"/>
        <end position="305"/>
    </location>
</feature>
<sequence>MLFNLDGSQKYERPSLVNGLDSLDIDGIAKYIKNGYSKKIIVLTGAGISVAAGIPDFRSPQIGLYSNVQEYHLPRPESVFEREYFLQNPKPFFSVSKRLLPGEFKPTPAHYFSVLLHKKGLLLKYYTQNIDDLDRRAGLEYPTLVECHGTYRTATCQKCHKKYNTNDIKNEILSDIIPKCDCGGIIQPDVVMYGDDLPEEFFDMLDRDFEKCDLLFVIGTSLKVEPFPSIIEDVPRETPRVLINNEPVVTYQEELKEINGKLVDTSKDKMSQKFKFGHFFNRRDVFLGGDIQDNIIKLVHALGWDDEFNELLRKRPIE</sequence>
<dbReference type="SUPFAM" id="SSF52467">
    <property type="entry name" value="DHS-like NAD/FAD-binding domain"/>
    <property type="match status" value="1"/>
</dbReference>
<keyword evidence="6" id="KW-1185">Reference proteome</keyword>
<dbReference type="Pfam" id="PF02146">
    <property type="entry name" value="SIR2"/>
    <property type="match status" value="1"/>
</dbReference>
<dbReference type="Gene3D" id="3.30.1600.10">
    <property type="entry name" value="SIR2/SIRT2 'Small Domain"/>
    <property type="match status" value="1"/>
</dbReference>
<keyword evidence="3" id="KW-0862">Zinc</keyword>
<dbReference type="PROSITE" id="PS50305">
    <property type="entry name" value="SIRTUIN"/>
    <property type="match status" value="1"/>
</dbReference>
<evidence type="ECO:0000256" key="3">
    <source>
        <dbReference type="PROSITE-ProRule" id="PRU00236"/>
    </source>
</evidence>
<dbReference type="PANTHER" id="PTHR11085">
    <property type="entry name" value="NAD-DEPENDENT PROTEIN DEACYLASE SIRTUIN-5, MITOCHONDRIAL-RELATED"/>
    <property type="match status" value="1"/>
</dbReference>
<feature type="binding site" evidence="3">
    <location>
        <position position="182"/>
    </location>
    <ligand>
        <name>Zn(2+)</name>
        <dbReference type="ChEBI" id="CHEBI:29105"/>
    </ligand>
</feature>
<proteinExistence type="predicted"/>
<reference evidence="5 6" key="1">
    <citation type="submission" date="2024-04" db="EMBL/GenBank/DDBJ databases">
        <title>Tritrichomonas musculus Genome.</title>
        <authorList>
            <person name="Alves-Ferreira E."/>
            <person name="Grigg M."/>
            <person name="Lorenzi H."/>
            <person name="Galac M."/>
        </authorList>
    </citation>
    <scope>NUCLEOTIDE SEQUENCE [LARGE SCALE GENOMIC DNA]</scope>
    <source>
        <strain evidence="5 6">EAF2021</strain>
    </source>
</reference>
<dbReference type="PANTHER" id="PTHR11085:SF7">
    <property type="entry name" value="NAD-DEPENDENT PROTEIN DEACETYLASE"/>
    <property type="match status" value="1"/>
</dbReference>
<dbReference type="InterPro" id="IPR029035">
    <property type="entry name" value="DHS-like_NAD/FAD-binding_dom"/>
</dbReference>
<evidence type="ECO:0000259" key="4">
    <source>
        <dbReference type="PROSITE" id="PS50305"/>
    </source>
</evidence>
<protein>
    <recommendedName>
        <fullName evidence="4">Deacetylase sirtuin-type domain-containing protein</fullName>
    </recommendedName>
</protein>
<feature type="active site" description="Proton acceptor" evidence="3">
    <location>
        <position position="148"/>
    </location>
</feature>
<dbReference type="EMBL" id="JAPFFF010000003">
    <property type="protein sequence ID" value="KAK8895130.1"/>
    <property type="molecule type" value="Genomic_DNA"/>
</dbReference>